<feature type="region of interest" description="Disordered" evidence="1">
    <location>
        <begin position="12"/>
        <end position="31"/>
    </location>
</feature>
<evidence type="ECO:0000256" key="1">
    <source>
        <dbReference type="SAM" id="MobiDB-lite"/>
    </source>
</evidence>
<name>A0AAC9KB39_9PROT</name>
<dbReference type="AlphaFoldDB" id="A0AAC9KB39"/>
<protein>
    <submittedName>
        <fullName evidence="2">Uncharacterized protein</fullName>
    </submittedName>
</protein>
<dbReference type="EMBL" id="CP018191">
    <property type="protein sequence ID" value="APH54564.1"/>
    <property type="molecule type" value="Genomic_DNA"/>
</dbReference>
<proteinExistence type="predicted"/>
<sequence length="65" mass="7082">MLVCSMVRSRLLRSGPTSSAQQPDRQRHTGGLKKASALDGLQVMHFSGIHFCGIDILLGINSKFL</sequence>
<reference evidence="3" key="1">
    <citation type="submission" date="2016-11" db="EMBL/GenBank/DDBJ databases">
        <title>Comparative genomic and phenotypic analysis of Granulibacter bethesdensis clinical isolates from patients with chronic granulomatous disease.</title>
        <authorList>
            <person name="Zarember K.A."/>
            <person name="Porcella S.F."/>
            <person name="Chu J."/>
            <person name="Ding L."/>
            <person name="Dahlstrom E."/>
            <person name="Barbian K."/>
            <person name="Martens C."/>
            <person name="Sykora L."/>
            <person name="Kramer S."/>
            <person name="Pettinato A.M."/>
            <person name="Hong H."/>
            <person name="Wald G."/>
            <person name="Berg L.J."/>
            <person name="Rogge L.S."/>
            <person name="Greenberg D.E."/>
            <person name="Falcone E.L."/>
            <person name="Neves J.F."/>
            <person name="Simoes M.J."/>
            <person name="Casal M."/>
            <person name="Rodriguez-Lopez F.C."/>
            <person name="Zelazny A."/>
            <person name="Gallin J.I."/>
            <person name="Holland S.M."/>
        </authorList>
    </citation>
    <scope>NUCLEOTIDE SEQUENCE [LARGE SCALE GENOMIC DNA]</scope>
    <source>
        <strain evidence="3">NIH9.1</strain>
    </source>
</reference>
<evidence type="ECO:0000313" key="3">
    <source>
        <dbReference type="Proteomes" id="UP000182373"/>
    </source>
</evidence>
<gene>
    <name evidence="2" type="ORF">GbCGDNIH9_7107</name>
</gene>
<organism evidence="2 3">
    <name type="scientific">Granulibacter bethesdensis</name>
    <dbReference type="NCBI Taxonomy" id="364410"/>
    <lineage>
        <taxon>Bacteria</taxon>
        <taxon>Pseudomonadati</taxon>
        <taxon>Pseudomonadota</taxon>
        <taxon>Alphaproteobacteria</taxon>
        <taxon>Acetobacterales</taxon>
        <taxon>Acetobacteraceae</taxon>
        <taxon>Granulibacter</taxon>
    </lineage>
</organism>
<dbReference type="Proteomes" id="UP000182373">
    <property type="component" value="Chromosome"/>
</dbReference>
<accession>A0AAC9KB39</accession>
<evidence type="ECO:0000313" key="2">
    <source>
        <dbReference type="EMBL" id="APH54564.1"/>
    </source>
</evidence>